<dbReference type="PIRSF" id="PIRSF006603">
    <property type="entry name" value="DinF"/>
    <property type="match status" value="1"/>
</dbReference>
<dbReference type="Pfam" id="PF01554">
    <property type="entry name" value="MatE"/>
    <property type="match status" value="2"/>
</dbReference>
<dbReference type="InterPro" id="IPR048279">
    <property type="entry name" value="MdtK-like"/>
</dbReference>
<keyword evidence="6 7" id="KW-0472">Membrane</keyword>
<dbReference type="GO" id="GO:0042910">
    <property type="term" value="F:xenobiotic transmembrane transporter activity"/>
    <property type="evidence" value="ECO:0007669"/>
    <property type="project" value="InterPro"/>
</dbReference>
<evidence type="ECO:0000256" key="6">
    <source>
        <dbReference type="ARBA" id="ARBA00023136"/>
    </source>
</evidence>
<keyword evidence="4 7" id="KW-0812">Transmembrane</keyword>
<name>A0A935C6I9_9FIRM</name>
<dbReference type="CDD" id="cd13134">
    <property type="entry name" value="MATE_like_8"/>
    <property type="match status" value="1"/>
</dbReference>
<feature type="transmembrane region" description="Helical" evidence="7">
    <location>
        <begin position="392"/>
        <end position="411"/>
    </location>
</feature>
<evidence type="ECO:0000256" key="1">
    <source>
        <dbReference type="ARBA" id="ARBA00004651"/>
    </source>
</evidence>
<dbReference type="NCBIfam" id="TIGR00797">
    <property type="entry name" value="matE"/>
    <property type="match status" value="1"/>
</dbReference>
<evidence type="ECO:0000256" key="4">
    <source>
        <dbReference type="ARBA" id="ARBA00022692"/>
    </source>
</evidence>
<dbReference type="InterPro" id="IPR047135">
    <property type="entry name" value="YsiQ"/>
</dbReference>
<feature type="transmembrane region" description="Helical" evidence="7">
    <location>
        <begin position="336"/>
        <end position="354"/>
    </location>
</feature>
<feature type="transmembrane region" description="Helical" evidence="7">
    <location>
        <begin position="224"/>
        <end position="252"/>
    </location>
</feature>
<evidence type="ECO:0000256" key="7">
    <source>
        <dbReference type="SAM" id="Phobius"/>
    </source>
</evidence>
<proteinExistence type="predicted"/>
<evidence type="ECO:0000313" key="9">
    <source>
        <dbReference type="Proteomes" id="UP000633365"/>
    </source>
</evidence>
<dbReference type="AlphaFoldDB" id="A0A935C6I9"/>
<feature type="transmembrane region" description="Helical" evidence="7">
    <location>
        <begin position="51"/>
        <end position="72"/>
    </location>
</feature>
<feature type="transmembrane region" description="Helical" evidence="7">
    <location>
        <begin position="157"/>
        <end position="176"/>
    </location>
</feature>
<reference evidence="8" key="1">
    <citation type="submission" date="2021-01" db="EMBL/GenBank/DDBJ databases">
        <title>Genome public.</title>
        <authorList>
            <person name="Liu C."/>
            <person name="Sun Q."/>
        </authorList>
    </citation>
    <scope>NUCLEOTIDE SEQUENCE</scope>
    <source>
        <strain evidence="8">M6</strain>
    </source>
</reference>
<dbReference type="PANTHER" id="PTHR42925:SF1">
    <property type="entry name" value="VIRULENCE FACTOR MVIN"/>
    <property type="match status" value="1"/>
</dbReference>
<dbReference type="Proteomes" id="UP000633365">
    <property type="component" value="Unassembled WGS sequence"/>
</dbReference>
<dbReference type="GO" id="GO:0015297">
    <property type="term" value="F:antiporter activity"/>
    <property type="evidence" value="ECO:0007669"/>
    <property type="project" value="InterPro"/>
</dbReference>
<organism evidence="8 9">
    <name type="scientific">Ruminococcus difficilis</name>
    <dbReference type="NCBI Taxonomy" id="2763069"/>
    <lineage>
        <taxon>Bacteria</taxon>
        <taxon>Bacillati</taxon>
        <taxon>Bacillota</taxon>
        <taxon>Clostridia</taxon>
        <taxon>Eubacteriales</taxon>
        <taxon>Oscillospiraceae</taxon>
        <taxon>Ruminococcus</taxon>
    </lineage>
</organism>
<evidence type="ECO:0000256" key="3">
    <source>
        <dbReference type="ARBA" id="ARBA00022475"/>
    </source>
</evidence>
<gene>
    <name evidence="8" type="ORF">JKK62_13275</name>
</gene>
<dbReference type="InterPro" id="IPR002528">
    <property type="entry name" value="MATE_fam"/>
</dbReference>
<evidence type="ECO:0000313" key="8">
    <source>
        <dbReference type="EMBL" id="MBK6089598.1"/>
    </source>
</evidence>
<keyword evidence="3" id="KW-1003">Cell membrane</keyword>
<sequence>MKKLKLFNLAWPIFIETAMFMLLGFIDVYILSQYDDLAASSVNTANQTVSIMTIVFQILSTAGAVMISQYLGAKERRSASLVSVLLLTSQAFFGVIVSAVFLLFNRPFLMLVGADGQILDYATRYLSIVGGTMMFQALINGCSVIIRNHGMTRMTMFVTAGMNILNTGMDIILVPAMGVEGAAIATCISRIISSIILVIILFTKIESPSAFKLLKPFPKREFLSLLKIGIPSALETFLYNLSQLVITSIVLYCLSENELVTKTYVQIITMFFYLFAMSIGQASQIMIGHLVGAKEYDEAYRQGLRSYRTALLISVITCTIGILLRKPLLGFFTDNADVIAIGSTILLMNAVLEFGRTTNIVIIACMRGAGDVYFPTICAVMSNWIISVAGSYLFAVVFGMGIYGLWIALAADEIVRGIMMIVRWKSGAWRNKRVVKDREEVHELKEPAEVT</sequence>
<protein>
    <submittedName>
        <fullName evidence="8">MATE family efflux transporter</fullName>
    </submittedName>
</protein>
<dbReference type="PANTHER" id="PTHR42925">
    <property type="entry name" value="MULTIDRUG AND TOXIN EFFLUX PROTEIN MATE FAMILY"/>
    <property type="match status" value="1"/>
</dbReference>
<feature type="transmembrane region" description="Helical" evidence="7">
    <location>
        <begin position="124"/>
        <end position="145"/>
    </location>
</feature>
<evidence type="ECO:0000256" key="5">
    <source>
        <dbReference type="ARBA" id="ARBA00022989"/>
    </source>
</evidence>
<feature type="transmembrane region" description="Helical" evidence="7">
    <location>
        <begin position="84"/>
        <end position="104"/>
    </location>
</feature>
<accession>A0A935C6I9</accession>
<feature type="transmembrane region" description="Helical" evidence="7">
    <location>
        <begin position="9"/>
        <end position="31"/>
    </location>
</feature>
<comment type="subcellular location">
    <subcellularLocation>
        <location evidence="1">Cell membrane</location>
        <topology evidence="1">Multi-pass membrane protein</topology>
    </subcellularLocation>
</comment>
<dbReference type="EMBL" id="JAEQMG010000145">
    <property type="protein sequence ID" value="MBK6089598.1"/>
    <property type="molecule type" value="Genomic_DNA"/>
</dbReference>
<keyword evidence="9" id="KW-1185">Reference proteome</keyword>
<feature type="transmembrane region" description="Helical" evidence="7">
    <location>
        <begin position="264"/>
        <end position="287"/>
    </location>
</feature>
<keyword evidence="2" id="KW-0813">Transport</keyword>
<feature type="transmembrane region" description="Helical" evidence="7">
    <location>
        <begin position="307"/>
        <end position="324"/>
    </location>
</feature>
<keyword evidence="5 7" id="KW-1133">Transmembrane helix</keyword>
<dbReference type="RefSeq" id="WP_201428308.1">
    <property type="nucleotide sequence ID" value="NZ_JAEQMG010000145.1"/>
</dbReference>
<feature type="transmembrane region" description="Helical" evidence="7">
    <location>
        <begin position="182"/>
        <end position="203"/>
    </location>
</feature>
<evidence type="ECO:0000256" key="2">
    <source>
        <dbReference type="ARBA" id="ARBA00022448"/>
    </source>
</evidence>
<dbReference type="GO" id="GO:0005886">
    <property type="term" value="C:plasma membrane"/>
    <property type="evidence" value="ECO:0007669"/>
    <property type="project" value="UniProtKB-SubCell"/>
</dbReference>
<comment type="caution">
    <text evidence="8">The sequence shown here is derived from an EMBL/GenBank/DDBJ whole genome shotgun (WGS) entry which is preliminary data.</text>
</comment>